<protein>
    <submittedName>
        <fullName evidence="2">Uncharacterized protein</fullName>
    </submittedName>
</protein>
<reference evidence="2 3" key="2">
    <citation type="submission" date="2024-08" db="EMBL/GenBank/DDBJ databases">
        <title>Phylogenomic analyses of a clade within the roseobacter group suggest taxonomic reassignments of species of the genera Aestuariivita, Citreicella, Loktanella, Nautella, Pelagibaca, Ruegeria, Thalassobius, Thiobacimonas and Tropicibacter, and the proposal o.</title>
        <authorList>
            <person name="Jeon C.O."/>
        </authorList>
    </citation>
    <scope>NUCLEOTIDE SEQUENCE [LARGE SCALE GENOMIC DNA]</scope>
    <source>
        <strain evidence="2 3">SS1-5</strain>
    </source>
</reference>
<feature type="compositionally biased region" description="Polar residues" evidence="1">
    <location>
        <begin position="1"/>
        <end position="14"/>
    </location>
</feature>
<keyword evidence="3" id="KW-1185">Reference proteome</keyword>
<reference evidence="3" key="1">
    <citation type="submission" date="2024-04" db="EMBL/GenBank/DDBJ databases">
        <title>Phylogenomic analyses of a clade within the roseobacter group suggest taxonomic reassignments of species of the genera Aestuariivita, Citreicella, Loktanella, Nautella, Pelagibaca, Ruegeria, Thalassobius, Thiobacimonas and Tropicibacter, and the proposal o.</title>
        <authorList>
            <person name="Jeon C.O."/>
        </authorList>
    </citation>
    <scope>NUCLEOTIDE SEQUENCE [LARGE SCALE GENOMIC DNA]</scope>
    <source>
        <strain evidence="3">SS1-5</strain>
    </source>
</reference>
<accession>A0AAN0NM19</accession>
<dbReference type="AlphaFoldDB" id="A0AAN0NM19"/>
<evidence type="ECO:0000256" key="1">
    <source>
        <dbReference type="SAM" id="MobiDB-lite"/>
    </source>
</evidence>
<feature type="region of interest" description="Disordered" evidence="1">
    <location>
        <begin position="1"/>
        <end position="24"/>
    </location>
</feature>
<dbReference type="EMBL" id="CP151767">
    <property type="protein sequence ID" value="WZU68414.1"/>
    <property type="molecule type" value="Genomic_DNA"/>
</dbReference>
<organism evidence="2 3">
    <name type="scientific">Yoonia rhodophyticola</name>
    <dbReference type="NCBI Taxonomy" id="3137370"/>
    <lineage>
        <taxon>Bacteria</taxon>
        <taxon>Pseudomonadati</taxon>
        <taxon>Pseudomonadota</taxon>
        <taxon>Alphaproteobacteria</taxon>
        <taxon>Rhodobacterales</taxon>
        <taxon>Paracoccaceae</taxon>
        <taxon>Yoonia</taxon>
    </lineage>
</organism>
<dbReference type="Proteomes" id="UP001470809">
    <property type="component" value="Chromosome"/>
</dbReference>
<proteinExistence type="predicted"/>
<gene>
    <name evidence="2" type="ORF">AABB31_05740</name>
</gene>
<name>A0AAN0NM19_9RHOB</name>
<evidence type="ECO:0000313" key="3">
    <source>
        <dbReference type="Proteomes" id="UP001470809"/>
    </source>
</evidence>
<evidence type="ECO:0000313" key="2">
    <source>
        <dbReference type="EMBL" id="WZU68414.1"/>
    </source>
</evidence>
<dbReference type="KEGG" id="yrh:AABB31_05740"/>
<dbReference type="RefSeq" id="WP_342077702.1">
    <property type="nucleotide sequence ID" value="NZ_CP151767.2"/>
</dbReference>
<sequence>MMMQQANTTTDSEQPNPPLFPLSPDIIRQLRATDERNGTAEIMSSNDK</sequence>